<evidence type="ECO:0000313" key="3">
    <source>
        <dbReference type="RefSeq" id="XP_015970177.1"/>
    </source>
</evidence>
<dbReference type="Proteomes" id="UP000515211">
    <property type="component" value="Chromosome 6"/>
</dbReference>
<feature type="region of interest" description="Disordered" evidence="1">
    <location>
        <begin position="16"/>
        <end position="58"/>
    </location>
</feature>
<dbReference type="RefSeq" id="XP_015970177.1">
    <property type="nucleotide sequence ID" value="XM_016114691.1"/>
</dbReference>
<reference evidence="3" key="2">
    <citation type="submission" date="2025-08" db="UniProtKB">
        <authorList>
            <consortium name="RefSeq"/>
        </authorList>
    </citation>
    <scope>IDENTIFICATION</scope>
    <source>
        <tissue evidence="3">Whole plant</tissue>
    </source>
</reference>
<keyword evidence="2" id="KW-1185">Reference proteome</keyword>
<dbReference type="PANTHER" id="PTHR33067:SF9">
    <property type="entry name" value="RNA-DIRECTED DNA POLYMERASE"/>
    <property type="match status" value="1"/>
</dbReference>
<sequence length="276" mass="31124">MVPNCRKECKAIHLRSGKVAGSETKVHEELLEQEAPEEAKDKEEHTPPKHSENHFPVTLDTHPALPKAPEYKAKMPSPQRLQKETKDNRFSKFLVVFRKLEINIPFANALNQMPLYVKFIKDLLSAKKAFKGDEIVVLTKECSALIQSTLPKKMSDPRSFRISCTIGNITFDKALCDLASSINLMPLSVMKKQGIQEAQATRITLQMADKSLRQVYGLVENVLVKAGELFLLIDFVILDRGEDTDESIILGRSFLATERALVDVERGELMLRLHEG</sequence>
<organism evidence="2 3">
    <name type="scientific">Arachis duranensis</name>
    <name type="common">Wild peanut</name>
    <dbReference type="NCBI Taxonomy" id="130453"/>
    <lineage>
        <taxon>Eukaryota</taxon>
        <taxon>Viridiplantae</taxon>
        <taxon>Streptophyta</taxon>
        <taxon>Embryophyta</taxon>
        <taxon>Tracheophyta</taxon>
        <taxon>Spermatophyta</taxon>
        <taxon>Magnoliopsida</taxon>
        <taxon>eudicotyledons</taxon>
        <taxon>Gunneridae</taxon>
        <taxon>Pentapetalae</taxon>
        <taxon>rosids</taxon>
        <taxon>fabids</taxon>
        <taxon>Fabales</taxon>
        <taxon>Fabaceae</taxon>
        <taxon>Papilionoideae</taxon>
        <taxon>50 kb inversion clade</taxon>
        <taxon>dalbergioids sensu lato</taxon>
        <taxon>Dalbergieae</taxon>
        <taxon>Pterocarpus clade</taxon>
        <taxon>Arachis</taxon>
    </lineage>
</organism>
<reference evidence="2" key="1">
    <citation type="journal article" date="2016" name="Nat. Genet.">
        <title>The genome sequences of Arachis duranensis and Arachis ipaensis, the diploid ancestors of cultivated peanut.</title>
        <authorList>
            <person name="Bertioli D.J."/>
            <person name="Cannon S.B."/>
            <person name="Froenicke L."/>
            <person name="Huang G."/>
            <person name="Farmer A.D."/>
            <person name="Cannon E.K."/>
            <person name="Liu X."/>
            <person name="Gao D."/>
            <person name="Clevenger J."/>
            <person name="Dash S."/>
            <person name="Ren L."/>
            <person name="Moretzsohn M.C."/>
            <person name="Shirasawa K."/>
            <person name="Huang W."/>
            <person name="Vidigal B."/>
            <person name="Abernathy B."/>
            <person name="Chu Y."/>
            <person name="Niederhuth C.E."/>
            <person name="Umale P."/>
            <person name="Araujo A.C."/>
            <person name="Kozik A."/>
            <person name="Kim K.D."/>
            <person name="Burow M.D."/>
            <person name="Varshney R.K."/>
            <person name="Wang X."/>
            <person name="Zhang X."/>
            <person name="Barkley N."/>
            <person name="Guimaraes P.M."/>
            <person name="Isobe S."/>
            <person name="Guo B."/>
            <person name="Liao B."/>
            <person name="Stalker H.T."/>
            <person name="Schmitz R.J."/>
            <person name="Scheffler B.E."/>
            <person name="Leal-Bertioli S.C."/>
            <person name="Xun X."/>
            <person name="Jackson S.A."/>
            <person name="Michelmore R."/>
            <person name="Ozias-Akins P."/>
        </authorList>
    </citation>
    <scope>NUCLEOTIDE SEQUENCE [LARGE SCALE GENOMIC DNA]</scope>
    <source>
        <strain evidence="2">cv. V14167</strain>
    </source>
</reference>
<dbReference type="InterPro" id="IPR021109">
    <property type="entry name" value="Peptidase_aspartic_dom_sf"/>
</dbReference>
<dbReference type="CDD" id="cd00303">
    <property type="entry name" value="retropepsin_like"/>
    <property type="match status" value="1"/>
</dbReference>
<name>A0A6P4DS26_ARADU</name>
<gene>
    <name evidence="3" type="primary">LOC107493622</name>
</gene>
<dbReference type="KEGG" id="adu:107493622"/>
<dbReference type="Gene3D" id="2.40.70.10">
    <property type="entry name" value="Acid Proteases"/>
    <property type="match status" value="1"/>
</dbReference>
<evidence type="ECO:0000313" key="2">
    <source>
        <dbReference type="Proteomes" id="UP000515211"/>
    </source>
</evidence>
<feature type="compositionally biased region" description="Basic and acidic residues" evidence="1">
    <location>
        <begin position="37"/>
        <end position="53"/>
    </location>
</feature>
<proteinExistence type="predicted"/>
<accession>A0A6P4DS26</accession>
<protein>
    <submittedName>
        <fullName evidence="3">Uncharacterized protein LOC107493622</fullName>
    </submittedName>
</protein>
<dbReference type="GeneID" id="107493622"/>
<dbReference type="PANTHER" id="PTHR33067">
    <property type="entry name" value="RNA-DIRECTED DNA POLYMERASE-RELATED"/>
    <property type="match status" value="1"/>
</dbReference>
<dbReference type="AlphaFoldDB" id="A0A6P4DS26"/>
<evidence type="ECO:0000256" key="1">
    <source>
        <dbReference type="SAM" id="MobiDB-lite"/>
    </source>
</evidence>